<organism evidence="1 2">
    <name type="scientific">Flagellimonas hadalis</name>
    <dbReference type="NCBI Taxonomy" id="2597517"/>
    <lineage>
        <taxon>Bacteria</taxon>
        <taxon>Pseudomonadati</taxon>
        <taxon>Bacteroidota</taxon>
        <taxon>Flavobacteriia</taxon>
        <taxon>Flavobacteriales</taxon>
        <taxon>Flavobacteriaceae</taxon>
        <taxon>Flagellimonas</taxon>
    </lineage>
</organism>
<comment type="caution">
    <text evidence="1">The sequence shown here is derived from an EMBL/GenBank/DDBJ whole genome shotgun (WGS) entry which is preliminary data.</text>
</comment>
<dbReference type="RefSeq" id="WP_151890577.1">
    <property type="nucleotide sequence ID" value="NZ_VNIK02000006.1"/>
</dbReference>
<dbReference type="EMBL" id="VNIK02000006">
    <property type="protein sequence ID" value="KAB5488293.1"/>
    <property type="molecule type" value="Genomic_DNA"/>
</dbReference>
<reference evidence="1" key="1">
    <citation type="submission" date="2019-10" db="EMBL/GenBank/DDBJ databases">
        <title>Muricauda hadale sp. nov., a piezophilic bacterium isolated from hadopelagic water of the Mariana Trench.</title>
        <authorList>
            <person name="Wei Y."/>
        </authorList>
    </citation>
    <scope>NUCLEOTIDE SEQUENCE [LARGE SCALE GENOMIC DNA]</scope>
    <source>
        <strain evidence="1">MT-229</strain>
    </source>
</reference>
<dbReference type="OrthoDB" id="1452222at2"/>
<evidence type="ECO:0000313" key="2">
    <source>
        <dbReference type="Proteomes" id="UP000319204"/>
    </source>
</evidence>
<evidence type="ECO:0000313" key="1">
    <source>
        <dbReference type="EMBL" id="KAB5488293.1"/>
    </source>
</evidence>
<name>A0A5N5INQ8_9FLAO</name>
<dbReference type="Proteomes" id="UP000319204">
    <property type="component" value="Unassembled WGS sequence"/>
</dbReference>
<gene>
    <name evidence="1" type="ORF">FOT42_010775</name>
</gene>
<accession>A0A5N5INQ8</accession>
<protein>
    <submittedName>
        <fullName evidence="1">Uncharacterized protein</fullName>
    </submittedName>
</protein>
<dbReference type="AlphaFoldDB" id="A0A5N5INQ8"/>
<sequence>MEYALQLQVRMILIKKAEHLMDYLSLVVVEANAEEGTFCIGKDTPEPLYSILARNFDPTDSFVTSHIQEENSTLLAYFQASNPLPASF</sequence>
<keyword evidence="2" id="KW-1185">Reference proteome</keyword>
<proteinExistence type="predicted"/>